<reference evidence="1 2" key="2">
    <citation type="journal article" date="2022" name="Mol. Ecol. Resour.">
        <title>The genomes of chicory, endive, great burdock and yacon provide insights into Asteraceae paleo-polyploidization history and plant inulin production.</title>
        <authorList>
            <person name="Fan W."/>
            <person name="Wang S."/>
            <person name="Wang H."/>
            <person name="Wang A."/>
            <person name="Jiang F."/>
            <person name="Liu H."/>
            <person name="Zhao H."/>
            <person name="Xu D."/>
            <person name="Zhang Y."/>
        </authorList>
    </citation>
    <scope>NUCLEOTIDE SEQUENCE [LARGE SCALE GENOMIC DNA]</scope>
    <source>
        <strain evidence="2">cv. Niubang</strain>
    </source>
</reference>
<organism evidence="1 2">
    <name type="scientific">Arctium lappa</name>
    <name type="common">Greater burdock</name>
    <name type="synonym">Lappa major</name>
    <dbReference type="NCBI Taxonomy" id="4217"/>
    <lineage>
        <taxon>Eukaryota</taxon>
        <taxon>Viridiplantae</taxon>
        <taxon>Streptophyta</taxon>
        <taxon>Embryophyta</taxon>
        <taxon>Tracheophyta</taxon>
        <taxon>Spermatophyta</taxon>
        <taxon>Magnoliopsida</taxon>
        <taxon>eudicotyledons</taxon>
        <taxon>Gunneridae</taxon>
        <taxon>Pentapetalae</taxon>
        <taxon>asterids</taxon>
        <taxon>campanulids</taxon>
        <taxon>Asterales</taxon>
        <taxon>Asteraceae</taxon>
        <taxon>Carduoideae</taxon>
        <taxon>Cardueae</taxon>
        <taxon>Arctiinae</taxon>
        <taxon>Arctium</taxon>
    </lineage>
</organism>
<dbReference type="Proteomes" id="UP001055879">
    <property type="component" value="Linkage Group LG04"/>
</dbReference>
<evidence type="ECO:0000313" key="2">
    <source>
        <dbReference type="Proteomes" id="UP001055879"/>
    </source>
</evidence>
<accession>A0ACB9CIT5</accession>
<name>A0ACB9CIT5_ARCLA</name>
<keyword evidence="2" id="KW-1185">Reference proteome</keyword>
<dbReference type="EMBL" id="CM042050">
    <property type="protein sequence ID" value="KAI3734073.1"/>
    <property type="molecule type" value="Genomic_DNA"/>
</dbReference>
<evidence type="ECO:0000313" key="1">
    <source>
        <dbReference type="EMBL" id="KAI3734073.1"/>
    </source>
</evidence>
<comment type="caution">
    <text evidence="1">The sequence shown here is derived from an EMBL/GenBank/DDBJ whole genome shotgun (WGS) entry which is preliminary data.</text>
</comment>
<proteinExistence type="predicted"/>
<gene>
    <name evidence="1" type="ORF">L6452_13534</name>
</gene>
<sequence length="568" mass="62986">MKCDELKEAMKESPRRYTNPFLSDEENEKVNFWNNQELERSNVEDGLTNNCEDEKFRSLGPCNLPSDFFEKETEFYTDKNVMECDLPELLVCYKESAFQVKDICVDDGIPHGERILFDENNHEIRCISSPTNEGKQDDIIEDSLHTQYLKPQGLRFSSMEDYYMEPDLCSGTNRKVDTDLPVLEPTNDHMDIGGNRDEVIERNLDIQLVKGERIRSSSREDSCMKSDASSGTQEADTNLPVTGPTNDHIDTEIPVQCLHNSVPDKDFKDCEDDTVKECGTKEEAIDSIVPNEFKNMSKDDNGDDDGPSECSHDKLKVSAESDTVLKATDNYGPEISIQTGEKQFNSSANLLDDASTEQVVSNSVPSLQQDGPLPSLQSHLESINGTRDFGQQPCQSPVEAVSEKSVAGNEAEELGRSIQTTNISNESVTEGSNVLNLNNGKPATSSGLHGVQNPENVDELSIEAQGEPKHLDVASDNVAMVNPVQRGEGESSFSVAGPVSGRITYSGPIVFSGSISIRSDSSTTSTRSFAFPILQTEWNSSPVRMAKADRRRLQKHRGWRHGLLCCRF</sequence>
<protein>
    <submittedName>
        <fullName evidence="1">Uncharacterized protein</fullName>
    </submittedName>
</protein>
<reference evidence="2" key="1">
    <citation type="journal article" date="2022" name="Mol. Ecol. Resour.">
        <title>The genomes of chicory, endive, great burdock and yacon provide insights into Asteraceae palaeo-polyploidization history and plant inulin production.</title>
        <authorList>
            <person name="Fan W."/>
            <person name="Wang S."/>
            <person name="Wang H."/>
            <person name="Wang A."/>
            <person name="Jiang F."/>
            <person name="Liu H."/>
            <person name="Zhao H."/>
            <person name="Xu D."/>
            <person name="Zhang Y."/>
        </authorList>
    </citation>
    <scope>NUCLEOTIDE SEQUENCE [LARGE SCALE GENOMIC DNA]</scope>
    <source>
        <strain evidence="2">cv. Niubang</strain>
    </source>
</reference>